<evidence type="ECO:0000259" key="3">
    <source>
        <dbReference type="Pfam" id="PF02668"/>
    </source>
</evidence>
<dbReference type="EMBL" id="JAWRCO010000001">
    <property type="protein sequence ID" value="MDW6001886.1"/>
    <property type="molecule type" value="Genomic_DNA"/>
</dbReference>
<feature type="domain" description="TauD/TfdA-like" evidence="3">
    <location>
        <begin position="15"/>
        <end position="262"/>
    </location>
</feature>
<dbReference type="AlphaFoldDB" id="A0A1Y6IR17"/>
<name>A0A1Y6IR17_9VIBR</name>
<sequence>MNMKTQPLDNIGVIIQAQDQQISDIHQLPIQDLEEEILRSGLVLLRGFNPTNDKEMESFAQKLGPLLAWDFGYVLDLKIQQDPANHIFSRGRVELHWDGAFANETPRYNFFQCLESSASSGGGETIFLNTTRLLDSLPQDTFEELQSKSVSYSTKKVAHYGGDIHVPLLSQHPATQQMRIQFVEPFNEDNQDVNPVQALVSGLEKSKSDEFLHQMIQLCYQSQYIYNHVWEKGDYLLVDNHTMLHGRRRFQSEGLSRHLKRVHIL</sequence>
<keyword evidence="2 5" id="KW-0560">Oxidoreductase</keyword>
<dbReference type="EC" id="1.14.11.-" evidence="4"/>
<dbReference type="Proteomes" id="UP000196125">
    <property type="component" value="Unassembled WGS sequence"/>
</dbReference>
<protein>
    <submittedName>
        <fullName evidence="5">(5R)-carbapenem-3-carboxylate synthase</fullName>
        <ecNumber evidence="5">1.14.20.3</ecNumber>
    </submittedName>
    <submittedName>
        <fullName evidence="4">TauD/TfdA family dioxygenase</fullName>
        <ecNumber evidence="4">1.14.11.-</ecNumber>
    </submittedName>
</protein>
<reference evidence="4 7" key="2">
    <citation type="submission" date="2023-11" db="EMBL/GenBank/DDBJ databases">
        <title>Plant-associative lifestyle of Vibrio porteresiae and its evolutionary dynamics.</title>
        <authorList>
            <person name="Rameshkumar N."/>
            <person name="Kirti K."/>
        </authorList>
    </citation>
    <scope>NUCLEOTIDE SEQUENCE [LARGE SCALE GENOMIC DNA]</scope>
    <source>
        <strain evidence="4 7">MSSRF38</strain>
    </source>
</reference>
<comment type="cofactor">
    <cofactor evidence="1">
        <name>Fe(2+)</name>
        <dbReference type="ChEBI" id="CHEBI:29033"/>
    </cofactor>
</comment>
<evidence type="ECO:0000313" key="5">
    <source>
        <dbReference type="EMBL" id="SMS00087.1"/>
    </source>
</evidence>
<dbReference type="SUPFAM" id="SSF51197">
    <property type="entry name" value="Clavaminate synthase-like"/>
    <property type="match status" value="1"/>
</dbReference>
<evidence type="ECO:0000313" key="6">
    <source>
        <dbReference type="Proteomes" id="UP000196125"/>
    </source>
</evidence>
<evidence type="ECO:0000313" key="4">
    <source>
        <dbReference type="EMBL" id="MDW6001886.1"/>
    </source>
</evidence>
<dbReference type="InterPro" id="IPR050411">
    <property type="entry name" value="AlphaKG_dependent_hydroxylases"/>
</dbReference>
<keyword evidence="4" id="KW-0223">Dioxygenase</keyword>
<dbReference type="PANTHER" id="PTHR10696">
    <property type="entry name" value="GAMMA-BUTYROBETAINE HYDROXYLASE-RELATED"/>
    <property type="match status" value="1"/>
</dbReference>
<reference evidence="5 6" key="1">
    <citation type="submission" date="2017-05" db="EMBL/GenBank/DDBJ databases">
        <authorList>
            <person name="Song R."/>
            <person name="Chenine A.L."/>
            <person name="Ruprecht R.M."/>
        </authorList>
    </citation>
    <scope>NUCLEOTIDE SEQUENCE [LARGE SCALE GENOMIC DNA]</scope>
    <source>
        <strain evidence="5 6">CECT 7927</strain>
    </source>
</reference>
<dbReference type="EC" id="1.14.20.3" evidence="5"/>
<dbReference type="EMBL" id="FXXI01000002">
    <property type="protein sequence ID" value="SMS00087.1"/>
    <property type="molecule type" value="Genomic_DNA"/>
</dbReference>
<dbReference type="RefSeq" id="WP_087480167.1">
    <property type="nucleotide sequence ID" value="NZ_AP024883.1"/>
</dbReference>
<gene>
    <name evidence="5" type="primary">carC</name>
    <name evidence="4" type="ORF">SBX37_03115</name>
    <name evidence="5" type="ORF">VIM7927_01328</name>
</gene>
<organism evidence="5 6">
    <name type="scientific">Vibrio mangrovi</name>
    <dbReference type="NCBI Taxonomy" id="474394"/>
    <lineage>
        <taxon>Bacteria</taxon>
        <taxon>Pseudomonadati</taxon>
        <taxon>Pseudomonadota</taxon>
        <taxon>Gammaproteobacteria</taxon>
        <taxon>Vibrionales</taxon>
        <taxon>Vibrionaceae</taxon>
        <taxon>Vibrio</taxon>
    </lineage>
</organism>
<dbReference type="InterPro" id="IPR003819">
    <property type="entry name" value="TauD/TfdA-like"/>
</dbReference>
<proteinExistence type="predicted"/>
<evidence type="ECO:0000313" key="7">
    <source>
        <dbReference type="Proteomes" id="UP001283366"/>
    </source>
</evidence>
<dbReference type="Pfam" id="PF02668">
    <property type="entry name" value="TauD"/>
    <property type="match status" value="1"/>
</dbReference>
<dbReference type="OrthoDB" id="581608at2"/>
<dbReference type="InterPro" id="IPR042098">
    <property type="entry name" value="TauD-like_sf"/>
</dbReference>
<accession>A0A1Y6IR17</accession>
<dbReference type="Gene3D" id="3.60.130.10">
    <property type="entry name" value="Clavaminate synthase-like"/>
    <property type="match status" value="1"/>
</dbReference>
<keyword evidence="7" id="KW-1185">Reference proteome</keyword>
<dbReference type="PANTHER" id="PTHR10696:SF53">
    <property type="entry name" value="TYROSINE ISONITRILE DESATURASE"/>
    <property type="match status" value="1"/>
</dbReference>
<dbReference type="Proteomes" id="UP001283366">
    <property type="component" value="Unassembled WGS sequence"/>
</dbReference>
<evidence type="ECO:0000256" key="1">
    <source>
        <dbReference type="ARBA" id="ARBA00001954"/>
    </source>
</evidence>
<dbReference type="GO" id="GO:0016706">
    <property type="term" value="F:2-oxoglutarate-dependent dioxygenase activity"/>
    <property type="evidence" value="ECO:0007669"/>
    <property type="project" value="UniProtKB-ARBA"/>
</dbReference>
<evidence type="ECO:0000256" key="2">
    <source>
        <dbReference type="ARBA" id="ARBA00023002"/>
    </source>
</evidence>